<evidence type="ECO:0000313" key="2">
    <source>
        <dbReference type="Proteomes" id="UP000193224"/>
    </source>
</evidence>
<evidence type="ECO:0008006" key="3">
    <source>
        <dbReference type="Google" id="ProtNLM"/>
    </source>
</evidence>
<keyword evidence="2" id="KW-1185">Reference proteome</keyword>
<evidence type="ECO:0000313" key="1">
    <source>
        <dbReference type="EMBL" id="SMC12122.1"/>
    </source>
</evidence>
<sequence length="158" mass="17785">MKHSLKIALTAGFLLTSCAPLQIYYKEGETVARMDRDQTTCEVAALRQVPADIRSRYIPPVYDRYRICHANGYCRWHSRLISPGRFESYDANAPLRGKVADQCMADQGYVKARIKRCDASTTRATPMRATQVLPPLTAKSCAIRFRSGRWQIVTPGDG</sequence>
<organism evidence="1 2">
    <name type="scientific">Roseovarius aestuarii</name>
    <dbReference type="NCBI Taxonomy" id="475083"/>
    <lineage>
        <taxon>Bacteria</taxon>
        <taxon>Pseudomonadati</taxon>
        <taxon>Pseudomonadota</taxon>
        <taxon>Alphaproteobacteria</taxon>
        <taxon>Rhodobacterales</taxon>
        <taxon>Roseobacteraceae</taxon>
        <taxon>Roseovarius</taxon>
    </lineage>
</organism>
<reference evidence="1 2" key="1">
    <citation type="submission" date="2017-03" db="EMBL/GenBank/DDBJ databases">
        <authorList>
            <person name="Afonso C.L."/>
            <person name="Miller P.J."/>
            <person name="Scott M.A."/>
            <person name="Spackman E."/>
            <person name="Goraichik I."/>
            <person name="Dimitrov K.M."/>
            <person name="Suarez D.L."/>
            <person name="Swayne D.E."/>
        </authorList>
    </citation>
    <scope>NUCLEOTIDE SEQUENCE [LARGE SCALE GENOMIC DNA]</scope>
    <source>
        <strain evidence="1 2">CECT 7745</strain>
    </source>
</reference>
<proteinExistence type="predicted"/>
<dbReference type="OrthoDB" id="7274329at2"/>
<dbReference type="PROSITE" id="PS51257">
    <property type="entry name" value="PROKAR_LIPOPROTEIN"/>
    <property type="match status" value="1"/>
</dbReference>
<dbReference type="Proteomes" id="UP000193224">
    <property type="component" value="Unassembled WGS sequence"/>
</dbReference>
<dbReference type="AlphaFoldDB" id="A0A1X7BR64"/>
<accession>A0A1X7BR64</accession>
<dbReference type="EMBL" id="FWXB01000006">
    <property type="protein sequence ID" value="SMC12122.1"/>
    <property type="molecule type" value="Genomic_DNA"/>
</dbReference>
<dbReference type="RefSeq" id="WP_085800085.1">
    <property type="nucleotide sequence ID" value="NZ_FWXB01000006.1"/>
</dbReference>
<protein>
    <recommendedName>
        <fullName evidence="3">Lipoprotein</fullName>
    </recommendedName>
</protein>
<name>A0A1X7BR64_9RHOB</name>
<gene>
    <name evidence="1" type="ORF">ROA7745_01945</name>
</gene>